<proteinExistence type="inferred from homology"/>
<dbReference type="EMBL" id="LKBG01000294">
    <property type="protein sequence ID" value="KQB33468.1"/>
    <property type="molecule type" value="Genomic_DNA"/>
</dbReference>
<gene>
    <name evidence="5" type="ORF">AOG54_06985</name>
</gene>
<dbReference type="RefSeq" id="WP_055032654.1">
    <property type="nucleotide sequence ID" value="NZ_JBBYJF010000002.1"/>
</dbReference>
<evidence type="ECO:0000256" key="2">
    <source>
        <dbReference type="ARBA" id="ARBA00022679"/>
    </source>
</evidence>
<evidence type="ECO:0000313" key="5">
    <source>
        <dbReference type="EMBL" id="KQB33468.1"/>
    </source>
</evidence>
<dbReference type="OrthoDB" id="26949at2157"/>
<evidence type="ECO:0000259" key="4">
    <source>
        <dbReference type="Pfam" id="PF00294"/>
    </source>
</evidence>
<name>A0A0N8VKE1_9ARCH</name>
<dbReference type="SUPFAM" id="SSF53613">
    <property type="entry name" value="Ribokinase-like"/>
    <property type="match status" value="1"/>
</dbReference>
<dbReference type="PANTHER" id="PTHR10584">
    <property type="entry name" value="SUGAR KINASE"/>
    <property type="match status" value="1"/>
</dbReference>
<protein>
    <recommendedName>
        <fullName evidence="4">Carbohydrate kinase PfkB domain-containing protein</fullName>
    </recommendedName>
</protein>
<evidence type="ECO:0000313" key="6">
    <source>
        <dbReference type="Proteomes" id="UP000050320"/>
    </source>
</evidence>
<sequence>MPCKYDLLIIGDGVLDIYLNIKNFPIKEYTTTISSTMEVCPGGTAAMAVMASKLGLKVSFVDNIGNDLFGDYLIKELKNNGVNTDYIIRSDKKMTATSVNIIDDMKRHSFLGYLGSGDSMDYVDANLINDSKSIFFEGYNLIKKGKTYRAVMKAVLDAGTAKKYIFFDPGPLISQIIGIEKFMNLSTKVFLNRDEAVAYFSDDINNILKRIKNDIHGDRYVLKLDHDGSVTVKNTEIIKCPPVKDIKIANTIGAGDAFDIGYISALISGYNEKNACILGNIVAAMRISKGIGSIPSIKDITMDLDI</sequence>
<dbReference type="PANTHER" id="PTHR10584:SF166">
    <property type="entry name" value="RIBOKINASE"/>
    <property type="match status" value="1"/>
</dbReference>
<dbReference type="Proteomes" id="UP000050320">
    <property type="component" value="Unassembled WGS sequence"/>
</dbReference>
<dbReference type="Pfam" id="PF00294">
    <property type="entry name" value="PfkB"/>
    <property type="match status" value="1"/>
</dbReference>
<dbReference type="InterPro" id="IPR029056">
    <property type="entry name" value="Ribokinase-like"/>
</dbReference>
<accession>A0A0N8VKE1</accession>
<dbReference type="Gene3D" id="3.40.1190.20">
    <property type="match status" value="1"/>
</dbReference>
<evidence type="ECO:0000256" key="3">
    <source>
        <dbReference type="ARBA" id="ARBA00022777"/>
    </source>
</evidence>
<keyword evidence="6" id="KW-1185">Reference proteome</keyword>
<keyword evidence="3" id="KW-0418">Kinase</keyword>
<dbReference type="InterPro" id="IPR011611">
    <property type="entry name" value="PfkB_dom"/>
</dbReference>
<comment type="similarity">
    <text evidence="1">Belongs to the carbohydrate kinase PfkB family.</text>
</comment>
<organism evidence="5 6">
    <name type="scientific">Acidiplasma aeolicum</name>
    <dbReference type="NCBI Taxonomy" id="507754"/>
    <lineage>
        <taxon>Archaea</taxon>
        <taxon>Methanobacteriati</taxon>
        <taxon>Thermoplasmatota</taxon>
        <taxon>Thermoplasmata</taxon>
        <taxon>Thermoplasmatales</taxon>
        <taxon>Ferroplasmaceae</taxon>
        <taxon>Acidiplasma</taxon>
    </lineage>
</organism>
<dbReference type="GO" id="GO:0016301">
    <property type="term" value="F:kinase activity"/>
    <property type="evidence" value="ECO:0007669"/>
    <property type="project" value="UniProtKB-KW"/>
</dbReference>
<dbReference type="AlphaFoldDB" id="A0A0N8VKE1"/>
<comment type="caution">
    <text evidence="5">The sequence shown here is derived from an EMBL/GenBank/DDBJ whole genome shotgun (WGS) entry which is preliminary data.</text>
</comment>
<keyword evidence="2" id="KW-0808">Transferase</keyword>
<reference evidence="5 6" key="1">
    <citation type="submission" date="2015-09" db="EMBL/GenBank/DDBJ databases">
        <title>Heavy metals and arsenic resistance mechanisms in polyextremophilic archaea of the family Ferroplasmaceae.</title>
        <authorList>
            <person name="Bulaev A.G."/>
            <person name="Kanygina A.V."/>
        </authorList>
    </citation>
    <scope>NUCLEOTIDE SEQUENCE [LARGE SCALE GENOMIC DNA]</scope>
    <source>
        <strain evidence="5 6">VT</strain>
    </source>
</reference>
<evidence type="ECO:0000256" key="1">
    <source>
        <dbReference type="ARBA" id="ARBA00010688"/>
    </source>
</evidence>
<feature type="domain" description="Carbohydrate kinase PfkB" evidence="4">
    <location>
        <begin position="7"/>
        <end position="290"/>
    </location>
</feature>